<evidence type="ECO:0000313" key="3">
    <source>
        <dbReference type="Proteomes" id="UP000567179"/>
    </source>
</evidence>
<gene>
    <name evidence="2" type="ORF">D9619_011168</name>
</gene>
<name>A0A8H5F551_9AGAR</name>
<evidence type="ECO:0000256" key="1">
    <source>
        <dbReference type="SAM" id="MobiDB-lite"/>
    </source>
</evidence>
<feature type="compositionally biased region" description="Polar residues" evidence="1">
    <location>
        <begin position="76"/>
        <end position="92"/>
    </location>
</feature>
<dbReference type="EMBL" id="JAACJJ010000016">
    <property type="protein sequence ID" value="KAF5324175.1"/>
    <property type="molecule type" value="Genomic_DNA"/>
</dbReference>
<evidence type="ECO:0000313" key="2">
    <source>
        <dbReference type="EMBL" id="KAF5324175.1"/>
    </source>
</evidence>
<dbReference type="OrthoDB" id="3512640at2759"/>
<accession>A0A8H5F551</accession>
<proteinExistence type="predicted"/>
<organism evidence="2 3">
    <name type="scientific">Psilocybe cf. subviscida</name>
    <dbReference type="NCBI Taxonomy" id="2480587"/>
    <lineage>
        <taxon>Eukaryota</taxon>
        <taxon>Fungi</taxon>
        <taxon>Dikarya</taxon>
        <taxon>Basidiomycota</taxon>
        <taxon>Agaricomycotina</taxon>
        <taxon>Agaricomycetes</taxon>
        <taxon>Agaricomycetidae</taxon>
        <taxon>Agaricales</taxon>
        <taxon>Agaricineae</taxon>
        <taxon>Strophariaceae</taxon>
        <taxon>Psilocybe</taxon>
    </lineage>
</organism>
<dbReference type="AlphaFoldDB" id="A0A8H5F551"/>
<dbReference type="Proteomes" id="UP000567179">
    <property type="component" value="Unassembled WGS sequence"/>
</dbReference>
<comment type="caution">
    <text evidence="2">The sequence shown here is derived from an EMBL/GenBank/DDBJ whole genome shotgun (WGS) entry which is preliminary data.</text>
</comment>
<feature type="region of interest" description="Disordered" evidence="1">
    <location>
        <begin position="76"/>
        <end position="125"/>
    </location>
</feature>
<reference evidence="2 3" key="1">
    <citation type="journal article" date="2020" name="ISME J.">
        <title>Uncovering the hidden diversity of litter-decomposition mechanisms in mushroom-forming fungi.</title>
        <authorList>
            <person name="Floudas D."/>
            <person name="Bentzer J."/>
            <person name="Ahren D."/>
            <person name="Johansson T."/>
            <person name="Persson P."/>
            <person name="Tunlid A."/>
        </authorList>
    </citation>
    <scope>NUCLEOTIDE SEQUENCE [LARGE SCALE GENOMIC DNA]</scope>
    <source>
        <strain evidence="2 3">CBS 101986</strain>
    </source>
</reference>
<sequence length="370" mass="40582">MTIVITIGGGSKPSSLSVRRTCRRRFVWVYISRLKPLHKALPVAFPPMLLFVKAGTPSRCSLFNLFLGVQRGLRPTTMNRPTLATPTGASSNDPPPCSNFLPPNTPSLRYSPQPQHAHHQREQRPRGHLQFRWVHLAPCGYLLGLQRTFLALKTPEKRAPYVAGCRGPRTAAIIEQGWKERDASSSSRTTPCPVYSTHSTPARCCKGVGAVLYTRTKYANAHGDVVTHPVSCKNAMGAVSSPFDCFLLPAQRGAITFALRMKADHLVPCVTLKTKGRGAEEVVYRSLPRRAEENLRKNKLAWMMCSAPTRGGLLFSDITSIQLFTPPTLTPSFTPSIGSAHFQTPSIFLTSLRLFMFAESLAGAPSGDDA</sequence>
<protein>
    <submittedName>
        <fullName evidence="2">Uncharacterized protein</fullName>
    </submittedName>
</protein>
<keyword evidence="3" id="KW-1185">Reference proteome</keyword>